<evidence type="ECO:0000313" key="2">
    <source>
        <dbReference type="Proteomes" id="UP000887013"/>
    </source>
</evidence>
<accession>A0A8X6Q6R8</accession>
<evidence type="ECO:0000313" key="1">
    <source>
        <dbReference type="EMBL" id="GFT98820.1"/>
    </source>
</evidence>
<dbReference type="AlphaFoldDB" id="A0A8X6Q6R8"/>
<proteinExistence type="predicted"/>
<protein>
    <submittedName>
        <fullName evidence="1">Uncharacterized protein</fullName>
    </submittedName>
</protein>
<dbReference type="Proteomes" id="UP000887013">
    <property type="component" value="Unassembled WGS sequence"/>
</dbReference>
<dbReference type="EMBL" id="BMAW01075857">
    <property type="protein sequence ID" value="GFT98820.1"/>
    <property type="molecule type" value="Genomic_DNA"/>
</dbReference>
<sequence length="82" mass="9574">MKKRYKRARNLSLTTIPRSGKRKQGIKEKKLPFGIVFRTFCSVGPEMACWRRPNGDHRARVGRHRDGSHLPLVVMGRWKVEC</sequence>
<name>A0A8X6Q6R8_NEPPI</name>
<reference evidence="1" key="1">
    <citation type="submission" date="2020-08" db="EMBL/GenBank/DDBJ databases">
        <title>Multicomponent nature underlies the extraordinary mechanical properties of spider dragline silk.</title>
        <authorList>
            <person name="Kono N."/>
            <person name="Nakamura H."/>
            <person name="Mori M."/>
            <person name="Yoshida Y."/>
            <person name="Ohtoshi R."/>
            <person name="Malay A.D."/>
            <person name="Moran D.A.P."/>
            <person name="Tomita M."/>
            <person name="Numata K."/>
            <person name="Arakawa K."/>
        </authorList>
    </citation>
    <scope>NUCLEOTIDE SEQUENCE</scope>
</reference>
<organism evidence="1 2">
    <name type="scientific">Nephila pilipes</name>
    <name type="common">Giant wood spider</name>
    <name type="synonym">Nephila maculata</name>
    <dbReference type="NCBI Taxonomy" id="299642"/>
    <lineage>
        <taxon>Eukaryota</taxon>
        <taxon>Metazoa</taxon>
        <taxon>Ecdysozoa</taxon>
        <taxon>Arthropoda</taxon>
        <taxon>Chelicerata</taxon>
        <taxon>Arachnida</taxon>
        <taxon>Araneae</taxon>
        <taxon>Araneomorphae</taxon>
        <taxon>Entelegynae</taxon>
        <taxon>Araneoidea</taxon>
        <taxon>Nephilidae</taxon>
        <taxon>Nephila</taxon>
    </lineage>
</organism>
<gene>
    <name evidence="1" type="ORF">NPIL_464831</name>
</gene>
<keyword evidence="2" id="KW-1185">Reference proteome</keyword>
<comment type="caution">
    <text evidence="1">The sequence shown here is derived from an EMBL/GenBank/DDBJ whole genome shotgun (WGS) entry which is preliminary data.</text>
</comment>